<dbReference type="RefSeq" id="WP_144262538.1">
    <property type="nucleotide sequence ID" value="NZ_QMDX01000008.1"/>
</dbReference>
<evidence type="ECO:0000313" key="2">
    <source>
        <dbReference type="Proteomes" id="UP000319894"/>
    </source>
</evidence>
<dbReference type="Proteomes" id="UP000319894">
    <property type="component" value="Unassembled WGS sequence"/>
</dbReference>
<name>A0A554N7H1_9EURY</name>
<comment type="caution">
    <text evidence="1">The sequence shown here is derived from an EMBL/GenBank/DDBJ whole genome shotgun (WGS) entry which is preliminary data.</text>
</comment>
<keyword evidence="2" id="KW-1185">Reference proteome</keyword>
<gene>
    <name evidence="1" type="ORF">DP107_12725</name>
</gene>
<sequence length="158" mass="17426">MTDVPESLRRSFIESDASPDGKWWVNLPAGLSLGDQGDHHVVDAVCLTGREQELPEVYTAHPGTEYVNPEGQPEVTKADLFRTLRGRDTFAEETVRLVAFDPGGARVGTVGDLLAARELVRADWPDWEVEGLVYVSDEDRAHVTRAASDLDVRVVRVS</sequence>
<proteinExistence type="predicted"/>
<dbReference type="OrthoDB" id="306986at2157"/>
<dbReference type="AlphaFoldDB" id="A0A554N7H1"/>
<evidence type="ECO:0000313" key="1">
    <source>
        <dbReference type="EMBL" id="TSD13351.1"/>
    </source>
</evidence>
<dbReference type="EMBL" id="QMDX01000008">
    <property type="protein sequence ID" value="TSD13351.1"/>
    <property type="molecule type" value="Genomic_DNA"/>
</dbReference>
<accession>A0A554N7H1</accession>
<organism evidence="1 2">
    <name type="scientific">Haloglomus irregulare</name>
    <dbReference type="NCBI Taxonomy" id="2234134"/>
    <lineage>
        <taxon>Archaea</taxon>
        <taxon>Methanobacteriati</taxon>
        <taxon>Methanobacteriota</taxon>
        <taxon>Stenosarchaea group</taxon>
        <taxon>Halobacteria</taxon>
        <taxon>Halobacteriales</taxon>
        <taxon>Natronomonadaceae</taxon>
        <taxon>Haloglomus</taxon>
    </lineage>
</organism>
<reference evidence="1 2" key="1">
    <citation type="submission" date="2018-06" db="EMBL/GenBank/DDBJ databases">
        <title>Natronomonas sp. F16-60 a new haloarchaeon isolated from a solar saltern of Isla Cristina, Huelva, Spain.</title>
        <authorList>
            <person name="Duran-Viseras A."/>
            <person name="Sanchez-Porro C."/>
            <person name="Ventosa A."/>
        </authorList>
    </citation>
    <scope>NUCLEOTIDE SEQUENCE [LARGE SCALE GENOMIC DNA]</scope>
    <source>
        <strain evidence="1 2">F16-60</strain>
    </source>
</reference>
<dbReference type="InParanoid" id="A0A554N7H1"/>
<protein>
    <submittedName>
        <fullName evidence="1">Uncharacterized protein</fullName>
    </submittedName>
</protein>